<gene>
    <name evidence="1" type="ORF">OIDMADRAFT_182915</name>
</gene>
<dbReference type="InParanoid" id="A0A0C3H2I4"/>
<keyword evidence="2" id="KW-1185">Reference proteome</keyword>
<dbReference type="Proteomes" id="UP000054321">
    <property type="component" value="Unassembled WGS sequence"/>
</dbReference>
<dbReference type="HOGENOM" id="CLU_600054_0_0_1"/>
<reference evidence="1 2" key="1">
    <citation type="submission" date="2014-04" db="EMBL/GenBank/DDBJ databases">
        <authorList>
            <consortium name="DOE Joint Genome Institute"/>
            <person name="Kuo A."/>
            <person name="Martino E."/>
            <person name="Perotto S."/>
            <person name="Kohler A."/>
            <person name="Nagy L.G."/>
            <person name="Floudas D."/>
            <person name="Copeland A."/>
            <person name="Barry K.W."/>
            <person name="Cichocki N."/>
            <person name="Veneault-Fourrey C."/>
            <person name="LaButti K."/>
            <person name="Lindquist E.A."/>
            <person name="Lipzen A."/>
            <person name="Lundell T."/>
            <person name="Morin E."/>
            <person name="Murat C."/>
            <person name="Sun H."/>
            <person name="Tunlid A."/>
            <person name="Henrissat B."/>
            <person name="Grigoriev I.V."/>
            <person name="Hibbett D.S."/>
            <person name="Martin F."/>
            <person name="Nordberg H.P."/>
            <person name="Cantor M.N."/>
            <person name="Hua S.X."/>
        </authorList>
    </citation>
    <scope>NUCLEOTIDE SEQUENCE [LARGE SCALE GENOMIC DNA]</scope>
    <source>
        <strain evidence="1 2">Zn</strain>
    </source>
</reference>
<dbReference type="AlphaFoldDB" id="A0A0C3H2I4"/>
<sequence>MQQIVTPLLYTHIVDPGSLMGPSLLLRTVLENPGLAQLVKSFSVCQARKYWVFPSANFRPVAQFGYHPNGSLRLVSRWWPEVKDSIQPTIDTATVSLNLAYYAYPTRPDERFSSRWSRAISDSAYSKAWDATIALLLCLLPSLETLRLRSANDNRQHQSDGIKGFQFILRVLRSLKISDERIILPKLHTVHLRFLDCVLRKRLHRSLLKSIAPLNSIHYELLQVLDTWKSGSHMCREVDLTPRFIRARLLSGLEHSVEDLSVVARPNNSRLHFREETSQDANSYGIGSLGDYKKLKILTMSARILIGIPTVPAHLPWRSSFEDMMRGSDYTLEQEHRFYHGLPGKLEVLHIVDCPNAVYGCVKRFLQSSFIPPTLNRIEISYTHPRDDESAVVAMSQWLNNKESRWCGKFSGEAFATKSHLQDLASKMGIVLIQRIDKDYRWEQINRRGVGSLVEK</sequence>
<dbReference type="EMBL" id="KN832883">
    <property type="protein sequence ID" value="KIM96726.1"/>
    <property type="molecule type" value="Genomic_DNA"/>
</dbReference>
<proteinExistence type="predicted"/>
<protein>
    <submittedName>
        <fullName evidence="1">Uncharacterized protein</fullName>
    </submittedName>
</protein>
<evidence type="ECO:0000313" key="2">
    <source>
        <dbReference type="Proteomes" id="UP000054321"/>
    </source>
</evidence>
<reference evidence="2" key="2">
    <citation type="submission" date="2015-01" db="EMBL/GenBank/DDBJ databases">
        <title>Evolutionary Origins and Diversification of the Mycorrhizal Mutualists.</title>
        <authorList>
            <consortium name="DOE Joint Genome Institute"/>
            <consortium name="Mycorrhizal Genomics Consortium"/>
            <person name="Kohler A."/>
            <person name="Kuo A."/>
            <person name="Nagy L.G."/>
            <person name="Floudas D."/>
            <person name="Copeland A."/>
            <person name="Barry K.W."/>
            <person name="Cichocki N."/>
            <person name="Veneault-Fourrey C."/>
            <person name="LaButti K."/>
            <person name="Lindquist E.A."/>
            <person name="Lipzen A."/>
            <person name="Lundell T."/>
            <person name="Morin E."/>
            <person name="Murat C."/>
            <person name="Riley R."/>
            <person name="Ohm R."/>
            <person name="Sun H."/>
            <person name="Tunlid A."/>
            <person name="Henrissat B."/>
            <person name="Grigoriev I.V."/>
            <person name="Hibbett D.S."/>
            <person name="Martin F."/>
        </authorList>
    </citation>
    <scope>NUCLEOTIDE SEQUENCE [LARGE SCALE GENOMIC DNA]</scope>
    <source>
        <strain evidence="2">Zn</strain>
    </source>
</reference>
<organism evidence="1 2">
    <name type="scientific">Oidiodendron maius (strain Zn)</name>
    <dbReference type="NCBI Taxonomy" id="913774"/>
    <lineage>
        <taxon>Eukaryota</taxon>
        <taxon>Fungi</taxon>
        <taxon>Dikarya</taxon>
        <taxon>Ascomycota</taxon>
        <taxon>Pezizomycotina</taxon>
        <taxon>Leotiomycetes</taxon>
        <taxon>Leotiomycetes incertae sedis</taxon>
        <taxon>Myxotrichaceae</taxon>
        <taxon>Oidiodendron</taxon>
    </lineage>
</organism>
<accession>A0A0C3H2I4</accession>
<evidence type="ECO:0000313" key="1">
    <source>
        <dbReference type="EMBL" id="KIM96726.1"/>
    </source>
</evidence>
<name>A0A0C3H2I4_OIDMZ</name>